<dbReference type="AlphaFoldDB" id="A0A3N4NNY9"/>
<dbReference type="GO" id="GO:0008234">
    <property type="term" value="F:cysteine-type peptidase activity"/>
    <property type="evidence" value="ECO:0007669"/>
    <property type="project" value="UniProtKB-KW"/>
</dbReference>
<reference evidence="7 8" key="1">
    <citation type="submission" date="2018-11" db="EMBL/GenBank/DDBJ databases">
        <title>Aureibaculum marinum gen. nov., sp. nov., a member of the family Flavobacteriaceae isolated from the Bohai Sea.</title>
        <authorList>
            <person name="Ji X."/>
        </authorList>
    </citation>
    <scope>NUCLEOTIDE SEQUENCE [LARGE SCALE GENOMIC DNA]</scope>
    <source>
        <strain evidence="7 8">BH-SD17</strain>
    </source>
</reference>
<dbReference type="Pfam" id="PF08239">
    <property type="entry name" value="SH3_3"/>
    <property type="match status" value="1"/>
</dbReference>
<dbReference type="PROSITE" id="PS51781">
    <property type="entry name" value="SH3B"/>
    <property type="match status" value="1"/>
</dbReference>
<evidence type="ECO:0000256" key="2">
    <source>
        <dbReference type="ARBA" id="ARBA00022670"/>
    </source>
</evidence>
<dbReference type="PANTHER" id="PTHR47053">
    <property type="entry name" value="MUREIN DD-ENDOPEPTIDASE MEPH-RELATED"/>
    <property type="match status" value="1"/>
</dbReference>
<dbReference type="RefSeq" id="WP_123897298.1">
    <property type="nucleotide sequence ID" value="NZ_RPFJ01000008.1"/>
</dbReference>
<feature type="domain" description="NlpC/P60" evidence="6">
    <location>
        <begin position="249"/>
        <end position="383"/>
    </location>
</feature>
<dbReference type="InterPro" id="IPR000064">
    <property type="entry name" value="NLP_P60_dom"/>
</dbReference>
<evidence type="ECO:0000256" key="1">
    <source>
        <dbReference type="ARBA" id="ARBA00007074"/>
    </source>
</evidence>
<dbReference type="PROSITE" id="PS51935">
    <property type="entry name" value="NLPC_P60"/>
    <property type="match status" value="1"/>
</dbReference>
<dbReference type="GO" id="GO:0006508">
    <property type="term" value="P:proteolysis"/>
    <property type="evidence" value="ECO:0007669"/>
    <property type="project" value="UniProtKB-KW"/>
</dbReference>
<proteinExistence type="inferred from homology"/>
<comment type="caution">
    <text evidence="7">The sequence shown here is derived from an EMBL/GenBank/DDBJ whole genome shotgun (WGS) entry which is preliminary data.</text>
</comment>
<organism evidence="7 8">
    <name type="scientific">Aureibaculum marinum</name>
    <dbReference type="NCBI Taxonomy" id="2487930"/>
    <lineage>
        <taxon>Bacteria</taxon>
        <taxon>Pseudomonadati</taxon>
        <taxon>Bacteroidota</taxon>
        <taxon>Flavobacteriia</taxon>
        <taxon>Flavobacteriales</taxon>
        <taxon>Flavobacteriaceae</taxon>
        <taxon>Aureibaculum</taxon>
    </lineage>
</organism>
<dbReference type="Pfam" id="PF00877">
    <property type="entry name" value="NLPC_P60"/>
    <property type="match status" value="1"/>
</dbReference>
<keyword evidence="3 7" id="KW-0378">Hydrolase</keyword>
<dbReference type="PANTHER" id="PTHR47053:SF1">
    <property type="entry name" value="MUREIN DD-ENDOPEPTIDASE MEPH-RELATED"/>
    <property type="match status" value="1"/>
</dbReference>
<evidence type="ECO:0000256" key="4">
    <source>
        <dbReference type="ARBA" id="ARBA00022807"/>
    </source>
</evidence>
<keyword evidence="4" id="KW-0788">Thiol protease</keyword>
<feature type="domain" description="SH3b" evidence="5">
    <location>
        <begin position="106"/>
        <end position="169"/>
    </location>
</feature>
<name>A0A3N4NNY9_9FLAO</name>
<comment type="similarity">
    <text evidence="1">Belongs to the peptidase C40 family.</text>
</comment>
<dbReference type="PROSITE" id="PS51257">
    <property type="entry name" value="PROKAR_LIPOPROTEIN"/>
    <property type="match status" value="1"/>
</dbReference>
<dbReference type="OrthoDB" id="9813368at2"/>
<dbReference type="InterPro" id="IPR038765">
    <property type="entry name" value="Papain-like_cys_pep_sf"/>
</dbReference>
<evidence type="ECO:0000313" key="7">
    <source>
        <dbReference type="EMBL" id="RPD98014.1"/>
    </source>
</evidence>
<dbReference type="InterPro" id="IPR051202">
    <property type="entry name" value="Peptidase_C40"/>
</dbReference>
<accession>A0A3N4NNY9</accession>
<evidence type="ECO:0000256" key="3">
    <source>
        <dbReference type="ARBA" id="ARBA00022801"/>
    </source>
</evidence>
<dbReference type="Gene3D" id="2.30.30.40">
    <property type="entry name" value="SH3 Domains"/>
    <property type="match status" value="2"/>
</dbReference>
<sequence length="401" mass="45279">MRLKNQFLFIITISIFVFTSSCESVIKETDNNPLKDQISIVKEQFAPDKRVALFDISSSKQGNQIILKGTSNLPEAVNKLKENLKNKEIAFIDSIQMYPDAILEGKTKAIVKISVANLRSNPKHSAELSTQATLGTPLNVYTKKSNWYLIQTPDKYLAWVDSGGIQLMNDDEFASWKLADKIIFLSTYGQSFDSMAKHSTIVSDVVAGNVFELVEETGLFYKVKYPDGRMAYIEKNKAMNYNDWLKSLNPTQESLVSTAKSLMGLPYLWGGTSAKGVDCSGFTKTIYFLNGLVLPRDASQQIQAGELIDDDKSFDNMQPGDLLYFGKPATETSKERIIHVGMWIGNNQFIHSAGRVHISTFDKNSPDFDQYNYDRYLRTKRVLNIDDSLIIDLKKTRVFKD</sequence>
<protein>
    <submittedName>
        <fullName evidence="7">Glycoside hydrolase</fullName>
    </submittedName>
</protein>
<keyword evidence="8" id="KW-1185">Reference proteome</keyword>
<dbReference type="InterPro" id="IPR003646">
    <property type="entry name" value="SH3-like_bac-type"/>
</dbReference>
<gene>
    <name evidence="7" type="ORF">EGM88_07150</name>
</gene>
<dbReference type="Gene3D" id="3.90.1720.10">
    <property type="entry name" value="endopeptidase domain like (from Nostoc punctiforme)"/>
    <property type="match status" value="1"/>
</dbReference>
<dbReference type="EMBL" id="RPFJ01000008">
    <property type="protein sequence ID" value="RPD98014.1"/>
    <property type="molecule type" value="Genomic_DNA"/>
</dbReference>
<keyword evidence="2" id="KW-0645">Protease</keyword>
<evidence type="ECO:0000259" key="5">
    <source>
        <dbReference type="PROSITE" id="PS51781"/>
    </source>
</evidence>
<dbReference type="Proteomes" id="UP000270856">
    <property type="component" value="Unassembled WGS sequence"/>
</dbReference>
<evidence type="ECO:0000313" key="8">
    <source>
        <dbReference type="Proteomes" id="UP000270856"/>
    </source>
</evidence>
<evidence type="ECO:0000259" key="6">
    <source>
        <dbReference type="PROSITE" id="PS51935"/>
    </source>
</evidence>
<dbReference type="SUPFAM" id="SSF54001">
    <property type="entry name" value="Cysteine proteinases"/>
    <property type="match status" value="1"/>
</dbReference>